<gene>
    <name evidence="7" type="ORF">ACE5LO_21380</name>
</gene>
<keyword evidence="8" id="KW-1185">Reference proteome</keyword>
<dbReference type="PANTHER" id="PTHR10629">
    <property type="entry name" value="CYTOSINE-SPECIFIC METHYLTRANSFERASE"/>
    <property type="match status" value="1"/>
</dbReference>
<evidence type="ECO:0000256" key="1">
    <source>
        <dbReference type="ARBA" id="ARBA00011975"/>
    </source>
</evidence>
<dbReference type="InterPro" id="IPR001525">
    <property type="entry name" value="C5_MeTfrase"/>
</dbReference>
<evidence type="ECO:0000256" key="4">
    <source>
        <dbReference type="ARBA" id="ARBA00022691"/>
    </source>
</evidence>
<dbReference type="GO" id="GO:0032259">
    <property type="term" value="P:methylation"/>
    <property type="evidence" value="ECO:0007669"/>
    <property type="project" value="UniProtKB-KW"/>
</dbReference>
<dbReference type="RefSeq" id="WP_375522009.1">
    <property type="nucleotide sequence ID" value="NZ_JBHIRY010000026.1"/>
</dbReference>
<dbReference type="Gene3D" id="3.40.50.150">
    <property type="entry name" value="Vaccinia Virus protein VP39"/>
    <property type="match status" value="2"/>
</dbReference>
<reference evidence="7 8" key="1">
    <citation type="submission" date="2024-09" db="EMBL/GenBank/DDBJ databases">
        <title>Paenibacillus zeirhizospherea sp. nov., isolated from surface of the maize (Zea mays) roots in a horticulture field, Hungary.</title>
        <authorList>
            <person name="Marton D."/>
            <person name="Farkas M."/>
            <person name="Bedics A."/>
            <person name="Toth E."/>
            <person name="Tancsics A."/>
            <person name="Boka K."/>
            <person name="Marati G."/>
            <person name="Kriszt B."/>
            <person name="Cserhati M."/>
        </authorList>
    </citation>
    <scope>NUCLEOTIDE SEQUENCE [LARGE SCALE GENOMIC DNA]</scope>
    <source>
        <strain evidence="7 8">JCM 18446</strain>
    </source>
</reference>
<keyword evidence="4 6" id="KW-0949">S-adenosyl-L-methionine</keyword>
<evidence type="ECO:0000313" key="8">
    <source>
        <dbReference type="Proteomes" id="UP001580430"/>
    </source>
</evidence>
<dbReference type="EC" id="2.1.1.37" evidence="1"/>
<dbReference type="PANTHER" id="PTHR10629:SF52">
    <property type="entry name" value="DNA (CYTOSINE-5)-METHYLTRANSFERASE 1"/>
    <property type="match status" value="1"/>
</dbReference>
<keyword evidence="3 6" id="KW-0808">Transferase</keyword>
<evidence type="ECO:0000256" key="2">
    <source>
        <dbReference type="ARBA" id="ARBA00022603"/>
    </source>
</evidence>
<comment type="similarity">
    <text evidence="6">Belongs to the class I-like SAM-binding methyltransferase superfamily. C5-methyltransferase family.</text>
</comment>
<feature type="active site" evidence="6">
    <location>
        <position position="86"/>
    </location>
</feature>
<dbReference type="SUPFAM" id="SSF53335">
    <property type="entry name" value="S-adenosyl-L-methionine-dependent methyltransferases"/>
    <property type="match status" value="2"/>
</dbReference>
<dbReference type="InterPro" id="IPR018117">
    <property type="entry name" value="C5_DNA_meth_AS"/>
</dbReference>
<evidence type="ECO:0000256" key="3">
    <source>
        <dbReference type="ARBA" id="ARBA00022679"/>
    </source>
</evidence>
<dbReference type="InterPro" id="IPR029063">
    <property type="entry name" value="SAM-dependent_MTases_sf"/>
</dbReference>
<dbReference type="Gene3D" id="3.90.120.10">
    <property type="entry name" value="DNA Methylase, subunit A, domain 2"/>
    <property type="match status" value="1"/>
</dbReference>
<dbReference type="Proteomes" id="UP001580430">
    <property type="component" value="Unassembled WGS sequence"/>
</dbReference>
<dbReference type="EMBL" id="JBHIRY010000026">
    <property type="protein sequence ID" value="MFB5762932.1"/>
    <property type="molecule type" value="Genomic_DNA"/>
</dbReference>
<dbReference type="PRINTS" id="PR00105">
    <property type="entry name" value="C5METTRFRASE"/>
</dbReference>
<sequence length="559" mass="63547">MNSSKLTAVDLFSGAGGLSLGFLQTGQIQIAVAVENNKAAQQTYLVNHPGVRMYGDIREVDYEEILKECRKTGAGKVNIVFGGPPCQGFSNANRQKVALISANNQLVKEFVKAIERLEPDGFVMENVKELKSNKHKFFLSSLDEEEIADLHLLPTDEKVSLGEVKLLKDELLSFLNEPFGVSISNYAILDKTLFSKLSHLNRKKKEAAVYLKKTRSAIKVFLNNWEGQHRFYWSQKYREMWIRLGELLKDKESSVEDIFSCLNDVITIQQIIMRAGEIEINTLKAGRFYSEDNEILVNLQTYIVLDYLKAKFKKLGYKLNEDHLILNAANFGAPQQRERLFLIGVREELVGDREIKLPEPIIEETEHFFTVKDAIQDLEDVQPLILTEEDRPLSKAYIENGNPLLQYLQAGTAKVRNHIMTDTGETALKRFQALQQGQNFHNLDDSYKHTYSNPKRTQNTVYLRLNYNAPSGTVLNIRKSMWIHPVKNRAVSIREAARLQTFSDNFVFMGAKDAQYQQVGNAVPPLLGRAVAEQLLSYLGRTADQSLRNLITPLETVDL</sequence>
<protein>
    <recommendedName>
        <fullName evidence="1">DNA (cytosine-5-)-methyltransferase</fullName>
        <ecNumber evidence="1">2.1.1.37</ecNumber>
    </recommendedName>
</protein>
<accession>A0ABV5C5Z6</accession>
<dbReference type="PROSITE" id="PS51679">
    <property type="entry name" value="SAM_MT_C5"/>
    <property type="match status" value="1"/>
</dbReference>
<keyword evidence="2 6" id="KW-0489">Methyltransferase</keyword>
<dbReference type="PROSITE" id="PS00094">
    <property type="entry name" value="C5_MTASE_1"/>
    <property type="match status" value="1"/>
</dbReference>
<dbReference type="GO" id="GO:0003886">
    <property type="term" value="F:DNA (cytosine-5-)-methyltransferase activity"/>
    <property type="evidence" value="ECO:0007669"/>
    <property type="project" value="UniProtKB-EC"/>
</dbReference>
<proteinExistence type="inferred from homology"/>
<dbReference type="InterPro" id="IPR050390">
    <property type="entry name" value="C5-Methyltransferase"/>
</dbReference>
<evidence type="ECO:0000256" key="6">
    <source>
        <dbReference type="PROSITE-ProRule" id="PRU01016"/>
    </source>
</evidence>
<dbReference type="InterPro" id="IPR031303">
    <property type="entry name" value="C5_meth_CS"/>
</dbReference>
<dbReference type="PROSITE" id="PS00095">
    <property type="entry name" value="C5_MTASE_2"/>
    <property type="match status" value="1"/>
</dbReference>
<organism evidence="7 8">
    <name type="scientific">Paenibacillus medicaginis</name>
    <dbReference type="NCBI Taxonomy" id="1470560"/>
    <lineage>
        <taxon>Bacteria</taxon>
        <taxon>Bacillati</taxon>
        <taxon>Bacillota</taxon>
        <taxon>Bacilli</taxon>
        <taxon>Bacillales</taxon>
        <taxon>Paenibacillaceae</taxon>
        <taxon>Paenibacillus</taxon>
    </lineage>
</organism>
<name>A0ABV5C5Z6_9BACL</name>
<dbReference type="Pfam" id="PF00145">
    <property type="entry name" value="DNA_methylase"/>
    <property type="match status" value="2"/>
</dbReference>
<comment type="caution">
    <text evidence="7">The sequence shown here is derived from an EMBL/GenBank/DDBJ whole genome shotgun (WGS) entry which is preliminary data.</text>
</comment>
<keyword evidence="5" id="KW-0680">Restriction system</keyword>
<evidence type="ECO:0000313" key="7">
    <source>
        <dbReference type="EMBL" id="MFB5762932.1"/>
    </source>
</evidence>
<evidence type="ECO:0000256" key="5">
    <source>
        <dbReference type="ARBA" id="ARBA00022747"/>
    </source>
</evidence>